<gene>
    <name evidence="1" type="ORF">622</name>
</gene>
<evidence type="ECO:0000313" key="2">
    <source>
        <dbReference type="Proteomes" id="UP000045545"/>
    </source>
</evidence>
<evidence type="ECO:0000313" key="1">
    <source>
        <dbReference type="EMBL" id="CFX15268.1"/>
    </source>
</evidence>
<keyword evidence="2" id="KW-1185">Reference proteome</keyword>
<reference evidence="1 2" key="1">
    <citation type="submission" date="2015-03" db="EMBL/GenBank/DDBJ databases">
        <authorList>
            <person name="Murphy D."/>
        </authorList>
    </citation>
    <scope>NUCLEOTIDE SEQUENCE [LARGE SCALE GENOMIC DNA]</scope>
    <source>
        <strain evidence="1 2">OL-4</strain>
    </source>
</reference>
<dbReference type="STRING" id="690567.622"/>
<name>A0A0E4G9H0_9FIRM</name>
<dbReference type="Proteomes" id="UP000045545">
    <property type="component" value="Unassembled WGS sequence"/>
</dbReference>
<dbReference type="EMBL" id="CGIH01000009">
    <property type="protein sequence ID" value="CFX15268.1"/>
    <property type="molecule type" value="Genomic_DNA"/>
</dbReference>
<proteinExistence type="predicted"/>
<dbReference type="RefSeq" id="WP_046495685.1">
    <property type="nucleotide sequence ID" value="NZ_CGIH01000009.1"/>
</dbReference>
<sequence>MELSMQEVEQITDYAFAVADNPRFPKEKTKWTFLLTGSAINKNTKRRLREYENEFGLYVREDNVTVWVKDWGQIINEAYARHKYLEDSLKLAATDNSEGLGFLIEKHSQLIPNVVRKSAAARE</sequence>
<protein>
    <submittedName>
        <fullName evidence="1">Uncharacterized</fullName>
    </submittedName>
</protein>
<dbReference type="OrthoDB" id="5480418at2"/>
<dbReference type="AlphaFoldDB" id="A0A0E4G9H0"/>
<accession>A0A0E4G9H0</accession>
<organism evidence="1 2">
    <name type="scientific">Syntrophomonas zehnderi OL-4</name>
    <dbReference type="NCBI Taxonomy" id="690567"/>
    <lineage>
        <taxon>Bacteria</taxon>
        <taxon>Bacillati</taxon>
        <taxon>Bacillota</taxon>
        <taxon>Clostridia</taxon>
        <taxon>Eubacteriales</taxon>
        <taxon>Syntrophomonadaceae</taxon>
        <taxon>Syntrophomonas</taxon>
    </lineage>
</organism>